<evidence type="ECO:0000256" key="2">
    <source>
        <dbReference type="SAM" id="MobiDB-lite"/>
    </source>
</evidence>
<evidence type="ECO:0000256" key="1">
    <source>
        <dbReference type="SAM" id="Coils"/>
    </source>
</evidence>
<feature type="compositionally biased region" description="Basic residues" evidence="2">
    <location>
        <begin position="617"/>
        <end position="626"/>
    </location>
</feature>
<reference evidence="4" key="1">
    <citation type="journal article" date="2012" name="Science">
        <title>The Paleozoic origin of enzymatic lignin decomposition reconstructed from 31 fungal genomes.</title>
        <authorList>
            <person name="Floudas D."/>
            <person name="Binder M."/>
            <person name="Riley R."/>
            <person name="Barry K."/>
            <person name="Blanchette R.A."/>
            <person name="Henrissat B."/>
            <person name="Martinez A.T."/>
            <person name="Otillar R."/>
            <person name="Spatafora J.W."/>
            <person name="Yadav J.S."/>
            <person name="Aerts A."/>
            <person name="Benoit I."/>
            <person name="Boyd A."/>
            <person name="Carlson A."/>
            <person name="Copeland A."/>
            <person name="Coutinho P.M."/>
            <person name="de Vries R.P."/>
            <person name="Ferreira P."/>
            <person name="Findley K."/>
            <person name="Foster B."/>
            <person name="Gaskell J."/>
            <person name="Glotzer D."/>
            <person name="Gorecki P."/>
            <person name="Heitman J."/>
            <person name="Hesse C."/>
            <person name="Hori C."/>
            <person name="Igarashi K."/>
            <person name="Jurgens J.A."/>
            <person name="Kallen N."/>
            <person name="Kersten P."/>
            <person name="Kohler A."/>
            <person name="Kuees U."/>
            <person name="Kumar T.K.A."/>
            <person name="Kuo A."/>
            <person name="LaButti K."/>
            <person name="Larrondo L.F."/>
            <person name="Lindquist E."/>
            <person name="Ling A."/>
            <person name="Lombard V."/>
            <person name="Lucas S."/>
            <person name="Lundell T."/>
            <person name="Martin R."/>
            <person name="McLaughlin D.J."/>
            <person name="Morgenstern I."/>
            <person name="Morin E."/>
            <person name="Murat C."/>
            <person name="Nagy L.G."/>
            <person name="Nolan M."/>
            <person name="Ohm R.A."/>
            <person name="Patyshakuliyeva A."/>
            <person name="Rokas A."/>
            <person name="Ruiz-Duenas F.J."/>
            <person name="Sabat G."/>
            <person name="Salamov A."/>
            <person name="Samejima M."/>
            <person name="Schmutz J."/>
            <person name="Slot J.C."/>
            <person name="St John F."/>
            <person name="Stenlid J."/>
            <person name="Sun H."/>
            <person name="Sun S."/>
            <person name="Syed K."/>
            <person name="Tsang A."/>
            <person name="Wiebenga A."/>
            <person name="Young D."/>
            <person name="Pisabarro A."/>
            <person name="Eastwood D.C."/>
            <person name="Martin F."/>
            <person name="Cullen D."/>
            <person name="Grigoriev I.V."/>
            <person name="Hibbett D.S."/>
        </authorList>
    </citation>
    <scope>NUCLEOTIDE SEQUENCE [LARGE SCALE GENOMIC DNA]</scope>
    <source>
        <strain evidence="4">TFB10046</strain>
    </source>
</reference>
<feature type="compositionally biased region" description="Basic residues" evidence="2">
    <location>
        <begin position="434"/>
        <end position="444"/>
    </location>
</feature>
<keyword evidence="4" id="KW-1185">Reference proteome</keyword>
<feature type="region of interest" description="Disordered" evidence="2">
    <location>
        <begin position="1"/>
        <end position="62"/>
    </location>
</feature>
<dbReference type="Proteomes" id="UP000006514">
    <property type="component" value="Unassembled WGS sequence"/>
</dbReference>
<name>J0LG82_AURST</name>
<proteinExistence type="predicted"/>
<dbReference type="AlphaFoldDB" id="J0LG82"/>
<dbReference type="eggNOG" id="ENOG502T6ND">
    <property type="taxonomic scope" value="Eukaryota"/>
</dbReference>
<keyword evidence="1" id="KW-0175">Coiled coil</keyword>
<feature type="region of interest" description="Disordered" evidence="2">
    <location>
        <begin position="423"/>
        <end position="452"/>
    </location>
</feature>
<gene>
    <name evidence="3" type="ORF">AURDEDRAFT_174435</name>
</gene>
<evidence type="ECO:0000313" key="3">
    <source>
        <dbReference type="EMBL" id="EJD36475.1"/>
    </source>
</evidence>
<feature type="coiled-coil region" evidence="1">
    <location>
        <begin position="555"/>
        <end position="610"/>
    </location>
</feature>
<feature type="region of interest" description="Disordered" evidence="2">
    <location>
        <begin position="610"/>
        <end position="636"/>
    </location>
</feature>
<sequence length="636" mass="67508">MATNHSTATTTRAAAKAQQEMAAAAAPQTRAKTAASTSPPTDTITKATATRSGGKKTGSGTGNAAATVGAAASDGGAQPAAKFRRCVPCSMAAGEAVAFHHRNKCPLAKNNRQLQAEVESRGEQIENDVEEQIQAILAARPFSQVTAGSPLAVVSTSPPLPLEPATPPGLPMPTGTTPTGFVQPPENDFVMHGLEQVADSVMTNETAPAQLAPGKGTTPFLPTGAAATGLFVPVVDGGQNINTAPRSFTFGQVPPPQPRAPAIIPLAAPAPTHAGRAHFAFAPVQQTSFGTGGAAAPPEQPKTAMTKAPAPFTAFALPTPAQTPSTHTVEGATQQGQAMPFAQQSTAAQTRFAPPFAPPFAPSTDFAPSGLQGPWPSATVPAPSTTAASSHVLPPVTPVWPTHQEDPDTMQVDRMLLDTPLSVAGTEDPSPCKGKGKGKPKKPHAGLIPNGWKCSPTGPLQPLLAMHHNKEHQEKETIEQMGHDVNPRFMAIMQKAEFMSDNIDCWMICAALPVWGLGEMRIWENEDMARDALDFKDAFRKAMYDRLEPLRQQRLAEMKKENAEGKDRVRRAEEAVREKENEVRMAEARADLYEAESKRLKKALKVHEAKRLGEKKKSMKKKKGARAVRVVETQVP</sequence>
<protein>
    <submittedName>
        <fullName evidence="3">Uncharacterized protein</fullName>
    </submittedName>
</protein>
<organism evidence="3 4">
    <name type="scientific">Auricularia subglabra (strain TFB-10046 / SS5)</name>
    <name type="common">White-rot fungus</name>
    <name type="synonym">Auricularia delicata (strain TFB10046)</name>
    <dbReference type="NCBI Taxonomy" id="717982"/>
    <lineage>
        <taxon>Eukaryota</taxon>
        <taxon>Fungi</taxon>
        <taxon>Dikarya</taxon>
        <taxon>Basidiomycota</taxon>
        <taxon>Agaricomycotina</taxon>
        <taxon>Agaricomycetes</taxon>
        <taxon>Auriculariales</taxon>
        <taxon>Auriculariaceae</taxon>
        <taxon>Auricularia</taxon>
    </lineage>
</organism>
<evidence type="ECO:0000313" key="4">
    <source>
        <dbReference type="Proteomes" id="UP000006514"/>
    </source>
</evidence>
<feature type="compositionally biased region" description="Low complexity" evidence="2">
    <location>
        <begin position="1"/>
        <end position="35"/>
    </location>
</feature>
<dbReference type="KEGG" id="adl:AURDEDRAFT_174435"/>
<dbReference type="InParanoid" id="J0LG82"/>
<accession>J0LG82</accession>
<dbReference type="EMBL" id="JH687860">
    <property type="protein sequence ID" value="EJD36475.1"/>
    <property type="molecule type" value="Genomic_DNA"/>
</dbReference>